<sequence length="129" mass="14226">MQTETLIREFRYNGARLTDPSPAFSLHQVRDFYGNTYPEIVNAEIEGPEVVGNRNVYTFRRAVGTKGAAMTLEQLRAELVDGTLRKSAEHLLSPADASTDPMRRFLAAATSPANGTRLTPPISHMPVLP</sequence>
<dbReference type="Proteomes" id="UP000250416">
    <property type="component" value="Unassembled WGS sequence"/>
</dbReference>
<gene>
    <name evidence="2" type="ORF">NCTC10661_00228</name>
</gene>
<dbReference type="InterPro" id="IPR022289">
    <property type="entry name" value="PRTRC_protein-C"/>
</dbReference>
<evidence type="ECO:0000256" key="1">
    <source>
        <dbReference type="SAM" id="MobiDB-lite"/>
    </source>
</evidence>
<dbReference type="EMBL" id="UARD01000001">
    <property type="protein sequence ID" value="SPV11633.1"/>
    <property type="molecule type" value="Genomic_DNA"/>
</dbReference>
<comment type="caution">
    <text evidence="2">The sequence shown here is derived from an EMBL/GenBank/DDBJ whole genome shotgun (WGS) entry which is preliminary data.</text>
</comment>
<name>A0AAE8T0M2_BURCE</name>
<feature type="region of interest" description="Disordered" evidence="1">
    <location>
        <begin position="110"/>
        <end position="129"/>
    </location>
</feature>
<dbReference type="InterPro" id="IPR032866">
    <property type="entry name" value="Prok_Ub"/>
</dbReference>
<reference evidence="2 3" key="1">
    <citation type="submission" date="2018-06" db="EMBL/GenBank/DDBJ databases">
        <authorList>
            <consortium name="Pathogen Informatics"/>
            <person name="Doyle S."/>
        </authorList>
    </citation>
    <scope>NUCLEOTIDE SEQUENCE [LARGE SCALE GENOMIC DNA]</scope>
    <source>
        <strain evidence="2 3">NCTC10661</strain>
    </source>
</reference>
<dbReference type="RefSeq" id="WP_111996840.1">
    <property type="nucleotide sequence ID" value="NZ_UARD01000001.1"/>
</dbReference>
<dbReference type="NCBIfam" id="TIGR03738">
    <property type="entry name" value="PRTRC_C"/>
    <property type="match status" value="1"/>
</dbReference>
<dbReference type="Pfam" id="PF14454">
    <property type="entry name" value="Prok_Ub"/>
    <property type="match status" value="1"/>
</dbReference>
<proteinExistence type="predicted"/>
<dbReference type="AlphaFoldDB" id="A0AAE8T0M2"/>
<evidence type="ECO:0000313" key="3">
    <source>
        <dbReference type="Proteomes" id="UP000250416"/>
    </source>
</evidence>
<organism evidence="2 3">
    <name type="scientific">Burkholderia cepacia</name>
    <name type="common">Pseudomonas cepacia</name>
    <dbReference type="NCBI Taxonomy" id="292"/>
    <lineage>
        <taxon>Bacteria</taxon>
        <taxon>Pseudomonadati</taxon>
        <taxon>Pseudomonadota</taxon>
        <taxon>Betaproteobacteria</taxon>
        <taxon>Burkholderiales</taxon>
        <taxon>Burkholderiaceae</taxon>
        <taxon>Burkholderia</taxon>
        <taxon>Burkholderia cepacia complex</taxon>
    </lineage>
</organism>
<protein>
    <submittedName>
        <fullName evidence="2">Carbamoylphosphate synthase large subunit</fullName>
    </submittedName>
</protein>
<evidence type="ECO:0000313" key="2">
    <source>
        <dbReference type="EMBL" id="SPV11633.1"/>
    </source>
</evidence>
<accession>A0AAE8T0M2</accession>